<comment type="subcellular location">
    <subcellularLocation>
        <location evidence="1">Cell membrane</location>
        <topology evidence="1">Multi-pass membrane protein</topology>
    </subcellularLocation>
</comment>
<dbReference type="GO" id="GO:0007165">
    <property type="term" value="P:signal transduction"/>
    <property type="evidence" value="ECO:0007669"/>
    <property type="project" value="UniProtKB-KW"/>
</dbReference>
<dbReference type="PANTHER" id="PTHR43531:SF11">
    <property type="entry name" value="METHYL-ACCEPTING CHEMOTAXIS PROTEIN 3"/>
    <property type="match status" value="1"/>
</dbReference>
<feature type="domain" description="Methyl-accepting transducer" evidence="10">
    <location>
        <begin position="410"/>
        <end position="639"/>
    </location>
</feature>
<dbReference type="PANTHER" id="PTHR43531">
    <property type="entry name" value="PROTEIN ICFG"/>
    <property type="match status" value="1"/>
</dbReference>
<dbReference type="Pfam" id="PF00015">
    <property type="entry name" value="MCPsignal"/>
    <property type="match status" value="1"/>
</dbReference>
<dbReference type="InterPro" id="IPR051310">
    <property type="entry name" value="MCP_chemotaxis"/>
</dbReference>
<dbReference type="GO" id="GO:0006935">
    <property type="term" value="P:chemotaxis"/>
    <property type="evidence" value="ECO:0007669"/>
    <property type="project" value="UniProtKB-KW"/>
</dbReference>
<proteinExistence type="inferred from homology"/>
<keyword evidence="6" id="KW-0472">Membrane</keyword>
<evidence type="ECO:0000256" key="1">
    <source>
        <dbReference type="ARBA" id="ARBA00004651"/>
    </source>
</evidence>
<reference evidence="12 13" key="1">
    <citation type="submission" date="2020-08" db="EMBL/GenBank/DDBJ databases">
        <authorList>
            <person name="Ren C."/>
            <person name="Gu Y."/>
            <person name="Xu Y."/>
        </authorList>
    </citation>
    <scope>NUCLEOTIDE SEQUENCE [LARGE SCALE GENOMIC DNA]</scope>
    <source>
        <strain evidence="12 13">LBM18003</strain>
    </source>
</reference>
<dbReference type="EMBL" id="CP060696">
    <property type="protein sequence ID" value="QNO18608.1"/>
    <property type="molecule type" value="Genomic_DNA"/>
</dbReference>
<dbReference type="GO" id="GO:0005886">
    <property type="term" value="C:plasma membrane"/>
    <property type="evidence" value="ECO:0007669"/>
    <property type="project" value="UniProtKB-SubCell"/>
</dbReference>
<dbReference type="SMART" id="SM00304">
    <property type="entry name" value="HAMP"/>
    <property type="match status" value="1"/>
</dbReference>
<dbReference type="FunFam" id="1.10.287.950:FF:000001">
    <property type="entry name" value="Methyl-accepting chemotaxis sensory transducer"/>
    <property type="match status" value="1"/>
</dbReference>
<dbReference type="InterPro" id="IPR004089">
    <property type="entry name" value="MCPsignal_dom"/>
</dbReference>
<dbReference type="SUPFAM" id="SSF58104">
    <property type="entry name" value="Methyl-accepting chemotaxis protein (MCP) signaling domain"/>
    <property type="match status" value="1"/>
</dbReference>
<feature type="domain" description="HAMP" evidence="11">
    <location>
        <begin position="307"/>
        <end position="360"/>
    </location>
</feature>
<dbReference type="CDD" id="cd12912">
    <property type="entry name" value="PDC2_MCP_like"/>
    <property type="match status" value="1"/>
</dbReference>
<dbReference type="Gene3D" id="6.10.340.10">
    <property type="match status" value="1"/>
</dbReference>
<dbReference type="PROSITE" id="PS50111">
    <property type="entry name" value="CHEMOTAXIS_TRANSDUC_2"/>
    <property type="match status" value="1"/>
</dbReference>
<keyword evidence="13" id="KW-1185">Reference proteome</keyword>
<protein>
    <submittedName>
        <fullName evidence="12">HAMP domain-containing protein</fullName>
    </submittedName>
</protein>
<evidence type="ECO:0000259" key="11">
    <source>
        <dbReference type="PROSITE" id="PS50885"/>
    </source>
</evidence>
<name>A0A7G9WIU6_9FIRM</name>
<dbReference type="Gene3D" id="1.10.287.950">
    <property type="entry name" value="Methyl-accepting chemotaxis protein"/>
    <property type="match status" value="1"/>
</dbReference>
<keyword evidence="5" id="KW-1133">Transmembrane helix</keyword>
<dbReference type="GO" id="GO:0004888">
    <property type="term" value="F:transmembrane signaling receptor activity"/>
    <property type="evidence" value="ECO:0007669"/>
    <property type="project" value="TreeGrafter"/>
</dbReference>
<dbReference type="InterPro" id="IPR003660">
    <property type="entry name" value="HAMP_dom"/>
</dbReference>
<evidence type="ECO:0000256" key="7">
    <source>
        <dbReference type="ARBA" id="ARBA00029447"/>
    </source>
</evidence>
<feature type="compositionally biased region" description="Polar residues" evidence="9">
    <location>
        <begin position="677"/>
        <end position="692"/>
    </location>
</feature>
<comment type="similarity">
    <text evidence="7">Belongs to the methyl-accepting chemotaxis (MCP) protein family.</text>
</comment>
<evidence type="ECO:0000259" key="10">
    <source>
        <dbReference type="PROSITE" id="PS50111"/>
    </source>
</evidence>
<evidence type="ECO:0000313" key="13">
    <source>
        <dbReference type="Proteomes" id="UP000516046"/>
    </source>
</evidence>
<keyword evidence="8" id="KW-0807">Transducer</keyword>
<feature type="region of interest" description="Disordered" evidence="9">
    <location>
        <begin position="664"/>
        <end position="692"/>
    </location>
</feature>
<keyword evidence="4" id="KW-0812">Transmembrane</keyword>
<sequence>MRTERKRKASSLKKRIVSLITFCIVLLAAVSIISGSLTSYNGLLQNVNKDLNSIGQIADVAISRELEDIKSTAKEAQKIDRSASNKNAERDLQTFCKENGYDGVAIVTASGTVDTTDDVLKNVKFTEDSYFKEALQGNVTIGTTVSNGSDGVFVPVYVPVDNNQSVIVCRLPGTVFSDIIKNIRVGDTGNVFILDKKGIIVGNMRPELVKVRTDFITDGKTDSSKAEAAAVYSEMVSGKSGVSQYSYSGVKRVCSYRPITNGNGWSLGAVAPIGEMTSSITSTIFFMTLFIVLSAVACEVITIKVVKKITKPITDCADRLTKLSEGDLHSEVPTTDANDETGILLKQLDVTMTRLRTVVQGISDYLASMANGDLSLKDPPQYRGDFAQVSKSIATILASLNHVVQQIEQSSSEVTSGSEQIAAGAQALSQGATEQASSVEELAATIQGISKQVDANTRHANKAEMKAVETAKELENGKADMQQMLGAMREISDSSGQIGKIIKSIQDIAFQTNILALNAAVEAARAGEAGKGFAVVADEVRNLANKSQEASQETTKMIERSVTAVESGTKIAHETAASMDRIVAASDVSTEMVHKISSASQEQDVAIQQVTQGMDQISSVVQTNSATAEESAAASEELSGQAAMLKKLVSYFKLRDGSDTALGSMNDMPSVAPENPASYSNSEFTNYRQDKY</sequence>
<dbReference type="RefSeq" id="WP_212507674.1">
    <property type="nucleotide sequence ID" value="NZ_CP060696.1"/>
</dbReference>
<evidence type="ECO:0000256" key="2">
    <source>
        <dbReference type="ARBA" id="ARBA00022475"/>
    </source>
</evidence>
<evidence type="ECO:0000256" key="4">
    <source>
        <dbReference type="ARBA" id="ARBA00022692"/>
    </source>
</evidence>
<organism evidence="12 13">
    <name type="scientific">Caproicibacterium amylolyticum</name>
    <dbReference type="NCBI Taxonomy" id="2766537"/>
    <lineage>
        <taxon>Bacteria</taxon>
        <taxon>Bacillati</taxon>
        <taxon>Bacillota</taxon>
        <taxon>Clostridia</taxon>
        <taxon>Eubacteriales</taxon>
        <taxon>Oscillospiraceae</taxon>
        <taxon>Caproicibacterium</taxon>
    </lineage>
</organism>
<dbReference type="Pfam" id="PF00672">
    <property type="entry name" value="HAMP"/>
    <property type="match status" value="1"/>
</dbReference>
<dbReference type="Gene3D" id="3.30.450.20">
    <property type="entry name" value="PAS domain"/>
    <property type="match status" value="1"/>
</dbReference>
<dbReference type="SMART" id="SM00283">
    <property type="entry name" value="MA"/>
    <property type="match status" value="1"/>
</dbReference>
<accession>A0A7G9WIU6</accession>
<dbReference type="CDD" id="cd11386">
    <property type="entry name" value="MCP_signal"/>
    <property type="match status" value="1"/>
</dbReference>
<evidence type="ECO:0000256" key="3">
    <source>
        <dbReference type="ARBA" id="ARBA00022500"/>
    </source>
</evidence>
<dbReference type="AlphaFoldDB" id="A0A7G9WIU6"/>
<dbReference type="KEGG" id="caml:H6X83_02875"/>
<keyword evidence="2" id="KW-1003">Cell membrane</keyword>
<dbReference type="Proteomes" id="UP000516046">
    <property type="component" value="Chromosome"/>
</dbReference>
<evidence type="ECO:0000256" key="5">
    <source>
        <dbReference type="ARBA" id="ARBA00022989"/>
    </source>
</evidence>
<evidence type="ECO:0000313" key="12">
    <source>
        <dbReference type="EMBL" id="QNO18608.1"/>
    </source>
</evidence>
<evidence type="ECO:0000256" key="8">
    <source>
        <dbReference type="PROSITE-ProRule" id="PRU00284"/>
    </source>
</evidence>
<dbReference type="InterPro" id="IPR033479">
    <property type="entry name" value="dCache_1"/>
</dbReference>
<gene>
    <name evidence="12" type="ORF">H6X83_02875</name>
</gene>
<evidence type="ECO:0000256" key="6">
    <source>
        <dbReference type="ARBA" id="ARBA00023136"/>
    </source>
</evidence>
<keyword evidence="3" id="KW-0145">Chemotaxis</keyword>
<evidence type="ECO:0000256" key="9">
    <source>
        <dbReference type="SAM" id="MobiDB-lite"/>
    </source>
</evidence>
<dbReference type="PROSITE" id="PS50885">
    <property type="entry name" value="HAMP"/>
    <property type="match status" value="1"/>
</dbReference>
<dbReference type="Pfam" id="PF02743">
    <property type="entry name" value="dCache_1"/>
    <property type="match status" value="1"/>
</dbReference>